<comment type="caution">
    <text evidence="1">The sequence shown here is derived from an EMBL/GenBank/DDBJ whole genome shotgun (WGS) entry which is preliminary data.</text>
</comment>
<dbReference type="AlphaFoldDB" id="A0AAE4BN67"/>
<dbReference type="RefSeq" id="WP_309853473.1">
    <property type="nucleotide sequence ID" value="NZ_JAVDQJ010000004.1"/>
</dbReference>
<evidence type="ECO:0000313" key="1">
    <source>
        <dbReference type="EMBL" id="MDR6218824.1"/>
    </source>
</evidence>
<protein>
    <submittedName>
        <fullName evidence="1">Uncharacterized protein</fullName>
    </submittedName>
</protein>
<proteinExistence type="predicted"/>
<accession>A0AAE4BN67</accession>
<dbReference type="EMBL" id="JAVDQK010000005">
    <property type="protein sequence ID" value="MDR6218824.1"/>
    <property type="molecule type" value="Genomic_DNA"/>
</dbReference>
<organism evidence="1 2">
    <name type="scientific">Deinococcus soli</name>
    <name type="common">ex Cha et al. 2016</name>
    <dbReference type="NCBI Taxonomy" id="1309411"/>
    <lineage>
        <taxon>Bacteria</taxon>
        <taxon>Thermotogati</taxon>
        <taxon>Deinococcota</taxon>
        <taxon>Deinococci</taxon>
        <taxon>Deinococcales</taxon>
        <taxon>Deinococcaceae</taxon>
        <taxon>Deinococcus</taxon>
    </lineage>
</organism>
<dbReference type="Proteomes" id="UP001185331">
    <property type="component" value="Unassembled WGS sequence"/>
</dbReference>
<reference evidence="1" key="1">
    <citation type="submission" date="2023-07" db="EMBL/GenBank/DDBJ databases">
        <title>Sorghum-associated microbial communities from plants grown in Nebraska, USA.</title>
        <authorList>
            <person name="Schachtman D."/>
        </authorList>
    </citation>
    <scope>NUCLEOTIDE SEQUENCE</scope>
    <source>
        <strain evidence="1">BE330</strain>
    </source>
</reference>
<evidence type="ECO:0000313" key="2">
    <source>
        <dbReference type="Proteomes" id="UP001185331"/>
    </source>
</evidence>
<name>A0AAE4BN67_9DEIO</name>
<sequence length="76" mass="8024">MTLNPQKDRRALSLAVTAGVAETLIWTNAPGVQVVANPGDDQRPYRVVFPGMTRAKARRAAKALFGMLGAPAGSFA</sequence>
<gene>
    <name evidence="1" type="ORF">J2Y00_002421</name>
</gene>